<accession>A0A1A0DMV9</accession>
<comment type="caution">
    <text evidence="1">The sequence shown here is derived from an EMBL/GenBank/DDBJ whole genome shotgun (WGS) entry which is preliminary data.</text>
</comment>
<gene>
    <name evidence="1" type="ORF">SRCM100623_00290</name>
</gene>
<evidence type="ECO:0000313" key="2">
    <source>
        <dbReference type="Proteomes" id="UP000093796"/>
    </source>
</evidence>
<dbReference type="PATRIC" id="fig|438.15.peg.323"/>
<organism evidence="1 2">
    <name type="scientific">Acetobacter pasteurianus</name>
    <name type="common">Acetobacter turbidans</name>
    <dbReference type="NCBI Taxonomy" id="438"/>
    <lineage>
        <taxon>Bacteria</taxon>
        <taxon>Pseudomonadati</taxon>
        <taxon>Pseudomonadota</taxon>
        <taxon>Alphaproteobacteria</taxon>
        <taxon>Acetobacterales</taxon>
        <taxon>Acetobacteraceae</taxon>
        <taxon>Acetobacter</taxon>
    </lineage>
</organism>
<reference evidence="1 2" key="1">
    <citation type="submission" date="2016-05" db="EMBL/GenBank/DDBJ databases">
        <title>Genome sequencing of Acetobacter pasteurianus strain SRCM100623.</title>
        <authorList>
            <person name="Song Y.R."/>
        </authorList>
    </citation>
    <scope>NUCLEOTIDE SEQUENCE [LARGE SCALE GENOMIC DNA]</scope>
    <source>
        <strain evidence="1 2">SRCM100623</strain>
    </source>
</reference>
<evidence type="ECO:0000313" key="1">
    <source>
        <dbReference type="EMBL" id="OAZ76022.1"/>
    </source>
</evidence>
<dbReference type="RefSeq" id="WP_155738480.1">
    <property type="nucleotide sequence ID" value="NZ_BSCN01000136.1"/>
</dbReference>
<dbReference type="AlphaFoldDB" id="A0A1A0DMV9"/>
<protein>
    <submittedName>
        <fullName evidence="1">Uncharacterized protein</fullName>
    </submittedName>
</protein>
<dbReference type="EMBL" id="LYUD01000023">
    <property type="protein sequence ID" value="OAZ76022.1"/>
    <property type="molecule type" value="Genomic_DNA"/>
</dbReference>
<name>A0A1A0DMV9_ACEPA</name>
<proteinExistence type="predicted"/>
<sequence length="48" mass="5136">MTFILTFFGVVAAVLVLGFVALTFATDIMLPVTLMLVVAALVHEVFHG</sequence>
<dbReference type="Proteomes" id="UP000093796">
    <property type="component" value="Unassembled WGS sequence"/>
</dbReference>